<dbReference type="InterPro" id="IPR051454">
    <property type="entry name" value="RNA/ubiquinone_mod_enzymes"/>
</dbReference>
<dbReference type="EMBL" id="JACYTR010000018">
    <property type="protein sequence ID" value="MBD8526199.1"/>
    <property type="molecule type" value="Genomic_DNA"/>
</dbReference>
<protein>
    <submittedName>
        <fullName evidence="1">U32 family peptidase</fullName>
    </submittedName>
</protein>
<dbReference type="AlphaFoldDB" id="A0AAW3ZNI7"/>
<dbReference type="RefSeq" id="WP_192029619.1">
    <property type="nucleotide sequence ID" value="NZ_JACYTR010000018.1"/>
</dbReference>
<dbReference type="NCBIfam" id="NF011991">
    <property type="entry name" value="PRK15447.1"/>
    <property type="match status" value="1"/>
</dbReference>
<gene>
    <name evidence="1" type="ORF">IFO71_10665</name>
</gene>
<dbReference type="PANTHER" id="PTHR30217:SF11">
    <property type="entry name" value="UBIQUINONE BIOSYNTHESIS PROTEIN UBIV"/>
    <property type="match status" value="1"/>
</dbReference>
<dbReference type="InterPro" id="IPR001539">
    <property type="entry name" value="Peptidase_U32"/>
</dbReference>
<accession>A0AAW3ZNI7</accession>
<evidence type="ECO:0000313" key="1">
    <source>
        <dbReference type="EMBL" id="MBD8526199.1"/>
    </source>
</evidence>
<keyword evidence="2" id="KW-1185">Reference proteome</keyword>
<dbReference type="PANTHER" id="PTHR30217">
    <property type="entry name" value="PEPTIDASE U32 FAMILY"/>
    <property type="match status" value="1"/>
</dbReference>
<evidence type="ECO:0000313" key="2">
    <source>
        <dbReference type="Proteomes" id="UP000613768"/>
    </source>
</evidence>
<comment type="caution">
    <text evidence="1">The sequence shown here is derived from an EMBL/GenBank/DDBJ whole genome shotgun (WGS) entry which is preliminary data.</text>
</comment>
<reference evidence="1 2" key="1">
    <citation type="submission" date="2020-09" db="EMBL/GenBank/DDBJ databases">
        <title>Pseudoxanthomonas sp. CAU 1598 isolated from sand of Yaerae Beach.</title>
        <authorList>
            <person name="Kim W."/>
        </authorList>
    </citation>
    <scope>NUCLEOTIDE SEQUENCE [LARGE SCALE GENOMIC DNA]</scope>
    <source>
        <strain evidence="1 2">CAU 1598</strain>
    </source>
</reference>
<proteinExistence type="predicted"/>
<name>A0AAW3ZNI7_9GAMM</name>
<dbReference type="Proteomes" id="UP000613768">
    <property type="component" value="Unassembled WGS sequence"/>
</dbReference>
<organism evidence="1 2">
    <name type="scientific">Pseudomarimonas arenosa</name>
    <dbReference type="NCBI Taxonomy" id="2774145"/>
    <lineage>
        <taxon>Bacteria</taxon>
        <taxon>Pseudomonadati</taxon>
        <taxon>Pseudomonadota</taxon>
        <taxon>Gammaproteobacteria</taxon>
        <taxon>Lysobacterales</taxon>
        <taxon>Lysobacteraceae</taxon>
        <taxon>Pseudomarimonas</taxon>
    </lineage>
</organism>
<sequence length="302" mass="33414">MNEASIGLSLGPVHYFWPADRVRAFYRDVCNWPVELVYLGEVVCSKRRELRPRDWLQLARQVHEAGKQVVLSSLSLIESESELSALKRLVENGEFMLEANDLSAVQLCRERSLPFVGGPSLNVYSQRSLALLIEDGLRRWVPGVEQGEQQIGDILSATAVEALPLPELEVQIWGRLSLAWSARCFTARAHNLGKDACGFRCLEDEQGLPLHTRDGESLLRINGIQVQGAEVTDLGPQLPSLRRLGARWLRLLPHAFDMAAVVQHFALALSSPQPPPRLGAVNGYWTGEAGRAAGELIEVRAG</sequence>
<dbReference type="Pfam" id="PF01136">
    <property type="entry name" value="Peptidase_U32"/>
    <property type="match status" value="1"/>
</dbReference>